<reference evidence="3" key="1">
    <citation type="submission" date="2016-03" db="EMBL/GenBank/DDBJ databases">
        <authorList>
            <person name="Borrel G."/>
            <person name="Mccann A."/>
            <person name="O'Toole P.W."/>
        </authorList>
    </citation>
    <scope>NUCLEOTIDE SEQUENCE</scope>
    <source>
        <strain evidence="3">183</strain>
    </source>
</reference>
<evidence type="ECO:0000313" key="3">
    <source>
        <dbReference type="EMBL" id="TQS81369.1"/>
    </source>
</evidence>
<dbReference type="Proteomes" id="UP000752814">
    <property type="component" value="Unassembled WGS sequence"/>
</dbReference>
<comment type="caution">
    <text evidence="3">The sequence shown here is derived from an EMBL/GenBank/DDBJ whole genome shotgun (WGS) entry which is preliminary data.</text>
</comment>
<dbReference type="SUPFAM" id="SSF63446">
    <property type="entry name" value="Type I dockerin domain"/>
    <property type="match status" value="1"/>
</dbReference>
<dbReference type="InterPro" id="IPR016134">
    <property type="entry name" value="Dockerin_dom"/>
</dbReference>
<gene>
    <name evidence="3" type="ORF">A3207_08440</name>
</gene>
<dbReference type="PROSITE" id="PS51766">
    <property type="entry name" value="DOCKERIN"/>
    <property type="match status" value="1"/>
</dbReference>
<dbReference type="Gene3D" id="1.10.1330.10">
    <property type="entry name" value="Dockerin domain"/>
    <property type="match status" value="1"/>
</dbReference>
<evidence type="ECO:0000256" key="1">
    <source>
        <dbReference type="SAM" id="Phobius"/>
    </source>
</evidence>
<keyword evidence="1" id="KW-0472">Membrane</keyword>
<dbReference type="SUPFAM" id="SSF53807">
    <property type="entry name" value="Helical backbone' metal receptor"/>
    <property type="match status" value="1"/>
</dbReference>
<dbReference type="InterPro" id="IPR018247">
    <property type="entry name" value="EF_Hand_1_Ca_BS"/>
</dbReference>
<dbReference type="InterPro" id="IPR036439">
    <property type="entry name" value="Dockerin_dom_sf"/>
</dbReference>
<dbReference type="RefSeq" id="WP_400256684.1">
    <property type="nucleotide sequence ID" value="NZ_CAYAYE010000027.1"/>
</dbReference>
<dbReference type="Gene3D" id="3.40.50.1980">
    <property type="entry name" value="Nitrogenase molybdenum iron protein domain"/>
    <property type="match status" value="1"/>
</dbReference>
<feature type="transmembrane region" description="Helical" evidence="1">
    <location>
        <begin position="7"/>
        <end position="28"/>
    </location>
</feature>
<proteinExistence type="predicted"/>
<feature type="domain" description="Dockerin" evidence="2">
    <location>
        <begin position="55"/>
        <end position="117"/>
    </location>
</feature>
<name>A0A8J8PG87_9ARCH</name>
<evidence type="ECO:0000259" key="2">
    <source>
        <dbReference type="PROSITE" id="PS51766"/>
    </source>
</evidence>
<evidence type="ECO:0000313" key="4">
    <source>
        <dbReference type="Proteomes" id="UP000752814"/>
    </source>
</evidence>
<organism evidence="3 4">
    <name type="scientific">Candidatus Methanomassiliicoccus intestinalis</name>
    <dbReference type="NCBI Taxonomy" id="1406512"/>
    <lineage>
        <taxon>Archaea</taxon>
        <taxon>Methanobacteriati</taxon>
        <taxon>Thermoplasmatota</taxon>
        <taxon>Thermoplasmata</taxon>
        <taxon>Methanomassiliicoccales</taxon>
        <taxon>Methanomassiliicoccaceae</taxon>
        <taxon>Methanomassiliicoccus</taxon>
    </lineage>
</organism>
<keyword evidence="1" id="KW-0812">Transmembrane</keyword>
<dbReference type="GO" id="GO:0000272">
    <property type="term" value="P:polysaccharide catabolic process"/>
    <property type="evidence" value="ECO:0007669"/>
    <property type="project" value="InterPro"/>
</dbReference>
<dbReference type="CDD" id="cd00636">
    <property type="entry name" value="TroA-like"/>
    <property type="match status" value="1"/>
</dbReference>
<protein>
    <recommendedName>
        <fullName evidence="2">Dockerin domain-containing protein</fullName>
    </recommendedName>
</protein>
<dbReference type="PROSITE" id="PS00018">
    <property type="entry name" value="EF_HAND_1"/>
    <property type="match status" value="1"/>
</dbReference>
<accession>A0A8J8PG87</accession>
<sequence>MKNNRTIAAMIIIAAVVVVAGVAAYTFLADSSGEESSSMVGKTLSKEQLPSDDSRLWVFGNADEDDKLDADDLAYLQKIISGEEKETTLADANCDGFVDADDVTYLQRILDSEKMKVYYVDNYDRVAAVNWPVNSIAIGYCSGAYCADLIGVCDKVTMVDNTIADYWSGINSNFAKAASYGTTEEPDYEKMITSGIDVYVVGYCDFNADAVSPGKLNPAGIDVMFLTTCDNSGVDRPNEYIDRTMVTMAFLLQGNMDKVYEYLQWHDEVIETLEQAGETVKDQSAYLMARTCPPSLTGDISITGYNNTNNIHAEWVGINAIGMHEAGLSKNYQTIGVETIMSYLEKYKSQGYETYYMENCHAGLRQQYDLLDSMALDAQRFASMSNPPKIIGMAREAGNSPLYVIELAFMQNAMYPGLNNGMDYKELFEYYFDNFSSENYYNQLDINQFFAVYNA</sequence>
<keyword evidence="1" id="KW-1133">Transmembrane helix</keyword>
<dbReference type="EMBL" id="LVVT01000023">
    <property type="protein sequence ID" value="TQS81369.1"/>
    <property type="molecule type" value="Genomic_DNA"/>
</dbReference>
<dbReference type="AlphaFoldDB" id="A0A8J8PG87"/>